<keyword evidence="1" id="KW-0175">Coiled coil</keyword>
<feature type="region of interest" description="Disordered" evidence="2">
    <location>
        <begin position="268"/>
        <end position="292"/>
    </location>
</feature>
<feature type="compositionally biased region" description="Basic and acidic residues" evidence="2">
    <location>
        <begin position="441"/>
        <end position="462"/>
    </location>
</feature>
<protein>
    <recommendedName>
        <fullName evidence="3">YAG7-like dimerisation domain-containing protein</fullName>
    </recommendedName>
</protein>
<accession>A0A8H3G1S5</accession>
<evidence type="ECO:0000313" key="5">
    <source>
        <dbReference type="Proteomes" id="UP000664203"/>
    </source>
</evidence>
<proteinExistence type="predicted"/>
<evidence type="ECO:0000313" key="4">
    <source>
        <dbReference type="EMBL" id="CAF9936446.1"/>
    </source>
</evidence>
<organism evidence="4 5">
    <name type="scientific">Alectoria fallacina</name>
    <dbReference type="NCBI Taxonomy" id="1903189"/>
    <lineage>
        <taxon>Eukaryota</taxon>
        <taxon>Fungi</taxon>
        <taxon>Dikarya</taxon>
        <taxon>Ascomycota</taxon>
        <taxon>Pezizomycotina</taxon>
        <taxon>Lecanoromycetes</taxon>
        <taxon>OSLEUM clade</taxon>
        <taxon>Lecanoromycetidae</taxon>
        <taxon>Lecanorales</taxon>
        <taxon>Lecanorineae</taxon>
        <taxon>Parmeliaceae</taxon>
        <taxon>Alectoria</taxon>
    </lineage>
</organism>
<feature type="compositionally biased region" description="Polar residues" evidence="2">
    <location>
        <begin position="1"/>
        <end position="10"/>
    </location>
</feature>
<feature type="compositionally biased region" description="Low complexity" evidence="2">
    <location>
        <begin position="268"/>
        <end position="288"/>
    </location>
</feature>
<comment type="caution">
    <text evidence="4">The sequence shown here is derived from an EMBL/GenBank/DDBJ whole genome shotgun (WGS) entry which is preliminary data.</text>
</comment>
<evidence type="ECO:0000256" key="1">
    <source>
        <dbReference type="SAM" id="Coils"/>
    </source>
</evidence>
<feature type="region of interest" description="Disordered" evidence="2">
    <location>
        <begin position="304"/>
        <end position="488"/>
    </location>
</feature>
<dbReference type="Pfam" id="PF26434">
    <property type="entry name" value="YAG7_C"/>
    <property type="match status" value="1"/>
</dbReference>
<gene>
    <name evidence="4" type="ORF">ALECFALPRED_006858</name>
</gene>
<dbReference type="Proteomes" id="UP000664203">
    <property type="component" value="Unassembled WGS sequence"/>
</dbReference>
<feature type="compositionally biased region" description="Low complexity" evidence="2">
    <location>
        <begin position="325"/>
        <end position="339"/>
    </location>
</feature>
<sequence length="488" mass="51046">MSTAQVSTALAHSESKSARKKKAKAEVPTRNVASPTEPEPGAGQTAVDGAAAGADGSYESPYIKELYKNIRNIKKKLNATQKVDSIIAENPGSSLEELLSARKINQDQKAQAQKKPSLQASLMQLEEQTAQYKQFDEDYQKRLIAEKSALEIAHTDELHKVKEAAVAEAAAEGKKEAKDNLLVLSKFLRAAAAKRQGGDETSPENRAFEGALLLVYGGEVGAVVAMESLMVGSDEKVPTVDQTPSEFTYKQVQDLAFEYAPYAAEEAWAEEVAQSEPAPPAAEDSSAAIGSDPTVAHAGLTEIDDPAEPTVNGVSPHVDTPSVPDASSIDAGAANAAAGTNWEAKDPASADTGHDEWVEIPRDPTETETGNSATPAGMTSTQSWAEDVPTESTDSMPTPAYTQTPADGGDGFHEVQHHRGGRGRGGGQGEHRGGNRGGRGFRGDRGEGGGRSRGGYRGDRGGGEGGGRGGGRGRGGFRGNRGRGDGAQ</sequence>
<feature type="compositionally biased region" description="Basic and acidic residues" evidence="2">
    <location>
        <begin position="343"/>
        <end position="365"/>
    </location>
</feature>
<reference evidence="4" key="1">
    <citation type="submission" date="2021-03" db="EMBL/GenBank/DDBJ databases">
        <authorList>
            <person name="Tagirdzhanova G."/>
        </authorList>
    </citation>
    <scope>NUCLEOTIDE SEQUENCE</scope>
</reference>
<feature type="coiled-coil region" evidence="1">
    <location>
        <begin position="63"/>
        <end position="115"/>
    </location>
</feature>
<feature type="compositionally biased region" description="Polar residues" evidence="2">
    <location>
        <begin position="367"/>
        <end position="405"/>
    </location>
</feature>
<keyword evidence="5" id="KW-1185">Reference proteome</keyword>
<dbReference type="InterPro" id="IPR058602">
    <property type="entry name" value="YAG7_dimerisation_dom"/>
</dbReference>
<dbReference type="AlphaFoldDB" id="A0A8H3G1S5"/>
<feature type="region of interest" description="Disordered" evidence="2">
    <location>
        <begin position="1"/>
        <end position="54"/>
    </location>
</feature>
<dbReference type="EMBL" id="CAJPDR010000442">
    <property type="protein sequence ID" value="CAF9936446.1"/>
    <property type="molecule type" value="Genomic_DNA"/>
</dbReference>
<name>A0A8H3G1S5_9LECA</name>
<feature type="domain" description="YAG7-like dimerisation" evidence="3">
    <location>
        <begin position="174"/>
        <end position="256"/>
    </location>
</feature>
<evidence type="ECO:0000256" key="2">
    <source>
        <dbReference type="SAM" id="MobiDB-lite"/>
    </source>
</evidence>
<dbReference type="OrthoDB" id="5399559at2759"/>
<evidence type="ECO:0000259" key="3">
    <source>
        <dbReference type="Pfam" id="PF26434"/>
    </source>
</evidence>
<feature type="compositionally biased region" description="Gly residues" evidence="2">
    <location>
        <begin position="463"/>
        <end position="488"/>
    </location>
</feature>
<feature type="compositionally biased region" description="Low complexity" evidence="2">
    <location>
        <begin position="41"/>
        <end position="54"/>
    </location>
</feature>